<gene>
    <name evidence="1" type="ORF">BG258_10555</name>
</gene>
<sequence>MGRKIKIHKTDIEIELTDPTAIWFYESQLKDAKESGQVLRAKLTEWGTIYYTIGELNIDRAARLFYEMLKEQGKI</sequence>
<accession>A0A1E4R775</accession>
<comment type="caution">
    <text evidence="1">The sequence shown here is derived from an EMBL/GenBank/DDBJ whole genome shotgun (WGS) entry which is preliminary data.</text>
</comment>
<organism evidence="1 2">
    <name type="scientific">Lysinibacillus fusiformis</name>
    <dbReference type="NCBI Taxonomy" id="28031"/>
    <lineage>
        <taxon>Bacteria</taxon>
        <taxon>Bacillati</taxon>
        <taxon>Bacillota</taxon>
        <taxon>Bacilli</taxon>
        <taxon>Bacillales</taxon>
        <taxon>Bacillaceae</taxon>
        <taxon>Lysinibacillus</taxon>
    </lineage>
</organism>
<dbReference type="OrthoDB" id="2739894at2"/>
<dbReference type="EMBL" id="MECQ01000001">
    <property type="protein sequence ID" value="ODV56311.1"/>
    <property type="molecule type" value="Genomic_DNA"/>
</dbReference>
<dbReference type="RefSeq" id="WP_069481307.1">
    <property type="nucleotide sequence ID" value="NZ_KV766182.1"/>
</dbReference>
<evidence type="ECO:0000313" key="2">
    <source>
        <dbReference type="Proteomes" id="UP000094784"/>
    </source>
</evidence>
<dbReference type="AlphaFoldDB" id="A0A1E4R775"/>
<evidence type="ECO:0000313" key="1">
    <source>
        <dbReference type="EMBL" id="ODV56311.1"/>
    </source>
</evidence>
<protein>
    <submittedName>
        <fullName evidence="1">Uncharacterized protein</fullName>
    </submittedName>
</protein>
<proteinExistence type="predicted"/>
<reference evidence="1 2" key="1">
    <citation type="submission" date="2016-09" db="EMBL/GenBank/DDBJ databases">
        <title>Draft genome sequence of the soil isolate, Lysinibacillus fusiformis M5, a potential hypoxanthine producer.</title>
        <authorList>
            <person name="Gallegos-Monterrosa R."/>
            <person name="Maroti G."/>
            <person name="Balint B."/>
            <person name="Kovacs A.T."/>
        </authorList>
    </citation>
    <scope>NUCLEOTIDE SEQUENCE [LARGE SCALE GENOMIC DNA]</scope>
    <source>
        <strain evidence="1 2">M5</strain>
    </source>
</reference>
<dbReference type="Proteomes" id="UP000094784">
    <property type="component" value="Unassembled WGS sequence"/>
</dbReference>
<name>A0A1E4R775_9BACI</name>